<evidence type="ECO:0000313" key="2">
    <source>
        <dbReference type="EMBL" id="KAL0916193.1"/>
    </source>
</evidence>
<protein>
    <submittedName>
        <fullName evidence="2">Uncharacterized protein</fullName>
    </submittedName>
</protein>
<gene>
    <name evidence="2" type="ORF">M5K25_013685</name>
</gene>
<dbReference type="AlphaFoldDB" id="A0ABD0UUE8"/>
<accession>A0ABD0UUE8</accession>
<evidence type="ECO:0000313" key="3">
    <source>
        <dbReference type="Proteomes" id="UP001552299"/>
    </source>
</evidence>
<proteinExistence type="predicted"/>
<reference evidence="2 3" key="1">
    <citation type="journal article" date="2024" name="Plant Biotechnol. J.">
        <title>Dendrobium thyrsiflorum genome and its molecular insights into genes involved in important horticultural traits.</title>
        <authorList>
            <person name="Chen B."/>
            <person name="Wang J.Y."/>
            <person name="Zheng P.J."/>
            <person name="Li K.L."/>
            <person name="Liang Y.M."/>
            <person name="Chen X.F."/>
            <person name="Zhang C."/>
            <person name="Zhao X."/>
            <person name="He X."/>
            <person name="Zhang G.Q."/>
            <person name="Liu Z.J."/>
            <person name="Xu Q."/>
        </authorList>
    </citation>
    <scope>NUCLEOTIDE SEQUENCE [LARGE SCALE GENOMIC DNA]</scope>
    <source>
        <strain evidence="2">GZMU011</strain>
    </source>
</reference>
<dbReference type="EMBL" id="JANQDX010000011">
    <property type="protein sequence ID" value="KAL0916193.1"/>
    <property type="molecule type" value="Genomic_DNA"/>
</dbReference>
<comment type="caution">
    <text evidence="2">The sequence shown here is derived from an EMBL/GenBank/DDBJ whole genome shotgun (WGS) entry which is preliminary data.</text>
</comment>
<feature type="compositionally biased region" description="Basic and acidic residues" evidence="1">
    <location>
        <begin position="32"/>
        <end position="48"/>
    </location>
</feature>
<feature type="region of interest" description="Disordered" evidence="1">
    <location>
        <begin position="30"/>
        <end position="56"/>
    </location>
</feature>
<keyword evidence="3" id="KW-1185">Reference proteome</keyword>
<sequence>MGKIERCRSAPKELRSNASLNTFRLWAHRGGKRESRGGNFDERDRSPHQVDNADFPSHLTVYLGSIRGRTTIPQSSGKR</sequence>
<dbReference type="Proteomes" id="UP001552299">
    <property type="component" value="Unassembled WGS sequence"/>
</dbReference>
<name>A0ABD0UUE8_DENTH</name>
<organism evidence="2 3">
    <name type="scientific">Dendrobium thyrsiflorum</name>
    <name type="common">Pinecone-like raceme dendrobium</name>
    <name type="synonym">Orchid</name>
    <dbReference type="NCBI Taxonomy" id="117978"/>
    <lineage>
        <taxon>Eukaryota</taxon>
        <taxon>Viridiplantae</taxon>
        <taxon>Streptophyta</taxon>
        <taxon>Embryophyta</taxon>
        <taxon>Tracheophyta</taxon>
        <taxon>Spermatophyta</taxon>
        <taxon>Magnoliopsida</taxon>
        <taxon>Liliopsida</taxon>
        <taxon>Asparagales</taxon>
        <taxon>Orchidaceae</taxon>
        <taxon>Epidendroideae</taxon>
        <taxon>Malaxideae</taxon>
        <taxon>Dendrobiinae</taxon>
        <taxon>Dendrobium</taxon>
    </lineage>
</organism>
<evidence type="ECO:0000256" key="1">
    <source>
        <dbReference type="SAM" id="MobiDB-lite"/>
    </source>
</evidence>